<evidence type="ECO:0000256" key="1">
    <source>
        <dbReference type="ARBA" id="ARBA00022737"/>
    </source>
</evidence>
<proteinExistence type="predicted"/>
<sequence length="483" mass="51143">MNGNEGEGEDVKMQKRKEALVYMSGYLPGVSPEKSPVLSLEPVQFPNPTDGGDSWKDVCGGGCGFAMAISECGKLITWGSADDEGQSYLIAGKHGEIPGAFPLPTEVSLVKAAAGWAHCVSVTETGEVYTWGWKECVPSGKVFHDSAFVGSLQNDATTTGKQCSLPADQVTSLSQGLNLTCDTVSHLDSKRAGEEIAKRRKTSSAKLEPESSTASDELFMASPCLVNIGPGVRITTVAAGGRHTLALSVSDMGQVWGWGYGGEGQLGLGSRMKMVSSPHLIPCIDPSVSGKDRFCAVSQGSKFPGSYVKEIACGGRHSAVITDAGALLTFGWGLYGQCGQGSTKDQLKVTRVDSLSDTRVKNVAAGLWHTLCITVDGRVYAFGGNQFGQLGTGAEEAETLPRLLDSSSLENKHAKVVSCGARHSTILTEDGQLFSWGWNKYGQLGLGDTVDRNIPCQVSIDGCLPKDIACGWWHTLLLAERPI</sequence>
<feature type="region of interest" description="Disordered" evidence="3">
    <location>
        <begin position="192"/>
        <end position="214"/>
    </location>
</feature>
<gene>
    <name evidence="5" type="ORF">M0R45_029150</name>
</gene>
<dbReference type="AlphaFoldDB" id="A0AAW1W9C5"/>
<evidence type="ECO:0000313" key="5">
    <source>
        <dbReference type="EMBL" id="KAK9920598.1"/>
    </source>
</evidence>
<feature type="domain" description="RCC1-like" evidence="4">
    <location>
        <begin position="230"/>
        <end position="479"/>
    </location>
</feature>
<dbReference type="InterPro" id="IPR051210">
    <property type="entry name" value="Ub_ligase/GEF_domain"/>
</dbReference>
<feature type="repeat" description="RCC1" evidence="2">
    <location>
        <begin position="431"/>
        <end position="481"/>
    </location>
</feature>
<organism evidence="5 6">
    <name type="scientific">Rubus argutus</name>
    <name type="common">Southern blackberry</name>
    <dbReference type="NCBI Taxonomy" id="59490"/>
    <lineage>
        <taxon>Eukaryota</taxon>
        <taxon>Viridiplantae</taxon>
        <taxon>Streptophyta</taxon>
        <taxon>Embryophyta</taxon>
        <taxon>Tracheophyta</taxon>
        <taxon>Spermatophyta</taxon>
        <taxon>Magnoliopsida</taxon>
        <taxon>eudicotyledons</taxon>
        <taxon>Gunneridae</taxon>
        <taxon>Pentapetalae</taxon>
        <taxon>rosids</taxon>
        <taxon>fabids</taxon>
        <taxon>Rosales</taxon>
        <taxon>Rosaceae</taxon>
        <taxon>Rosoideae</taxon>
        <taxon>Rosoideae incertae sedis</taxon>
        <taxon>Rubus</taxon>
    </lineage>
</organism>
<feature type="repeat" description="RCC1" evidence="2">
    <location>
        <begin position="377"/>
        <end position="430"/>
    </location>
</feature>
<accession>A0AAW1W9C5</accession>
<dbReference type="PROSITE" id="PS50012">
    <property type="entry name" value="RCC1_3"/>
    <property type="match status" value="5"/>
</dbReference>
<dbReference type="PANTHER" id="PTHR22870:SF413">
    <property type="entry name" value="REGULATOR OF CHROMOSOME CONDENSATION (RCC1) FAMILY PROTEIN"/>
    <property type="match status" value="1"/>
</dbReference>
<dbReference type="InterPro" id="IPR000408">
    <property type="entry name" value="Reg_chr_condens"/>
</dbReference>
<evidence type="ECO:0000256" key="2">
    <source>
        <dbReference type="PROSITE-ProRule" id="PRU00235"/>
    </source>
</evidence>
<dbReference type="EMBL" id="JBEDUW010000006">
    <property type="protein sequence ID" value="KAK9920598.1"/>
    <property type="molecule type" value="Genomic_DNA"/>
</dbReference>
<name>A0AAW1W9C5_RUBAR</name>
<evidence type="ECO:0000256" key="3">
    <source>
        <dbReference type="SAM" id="MobiDB-lite"/>
    </source>
</evidence>
<dbReference type="SUPFAM" id="SSF50985">
    <property type="entry name" value="RCC1/BLIP-II"/>
    <property type="match status" value="1"/>
</dbReference>
<dbReference type="InterPro" id="IPR009091">
    <property type="entry name" value="RCC1/BLIP-II"/>
</dbReference>
<feature type="repeat" description="RCC1" evidence="2">
    <location>
        <begin position="73"/>
        <end position="125"/>
    </location>
</feature>
<evidence type="ECO:0000259" key="4">
    <source>
        <dbReference type="Pfam" id="PF25390"/>
    </source>
</evidence>
<keyword evidence="1" id="KW-0677">Repeat</keyword>
<dbReference type="Proteomes" id="UP001457282">
    <property type="component" value="Unassembled WGS sequence"/>
</dbReference>
<dbReference type="Pfam" id="PF25390">
    <property type="entry name" value="WD40_RLD"/>
    <property type="match status" value="1"/>
</dbReference>
<dbReference type="Pfam" id="PF13540">
    <property type="entry name" value="RCC1_2"/>
    <property type="match status" value="1"/>
</dbReference>
<feature type="repeat" description="RCC1" evidence="2">
    <location>
        <begin position="325"/>
        <end position="376"/>
    </location>
</feature>
<dbReference type="PRINTS" id="PR00633">
    <property type="entry name" value="RCCNDNSATION"/>
</dbReference>
<protein>
    <recommendedName>
        <fullName evidence="4">RCC1-like domain-containing protein</fullName>
    </recommendedName>
</protein>
<evidence type="ECO:0000313" key="6">
    <source>
        <dbReference type="Proteomes" id="UP001457282"/>
    </source>
</evidence>
<reference evidence="5 6" key="1">
    <citation type="journal article" date="2023" name="G3 (Bethesda)">
        <title>A chromosome-length genome assembly and annotation of blackberry (Rubus argutus, cv. 'Hillquist').</title>
        <authorList>
            <person name="Bruna T."/>
            <person name="Aryal R."/>
            <person name="Dudchenko O."/>
            <person name="Sargent D.J."/>
            <person name="Mead D."/>
            <person name="Buti M."/>
            <person name="Cavallini A."/>
            <person name="Hytonen T."/>
            <person name="Andres J."/>
            <person name="Pham M."/>
            <person name="Weisz D."/>
            <person name="Mascagni F."/>
            <person name="Usai G."/>
            <person name="Natali L."/>
            <person name="Bassil N."/>
            <person name="Fernandez G.E."/>
            <person name="Lomsadze A."/>
            <person name="Armour M."/>
            <person name="Olukolu B."/>
            <person name="Poorten T."/>
            <person name="Britton C."/>
            <person name="Davik J."/>
            <person name="Ashrafi H."/>
            <person name="Aiden E.L."/>
            <person name="Borodovsky M."/>
            <person name="Worthington M."/>
        </authorList>
    </citation>
    <scope>NUCLEOTIDE SEQUENCE [LARGE SCALE GENOMIC DNA]</scope>
    <source>
        <strain evidence="5">PI 553951</strain>
    </source>
</reference>
<comment type="caution">
    <text evidence="5">The sequence shown here is derived from an EMBL/GenBank/DDBJ whole genome shotgun (WGS) entry which is preliminary data.</text>
</comment>
<feature type="repeat" description="RCC1" evidence="2">
    <location>
        <begin position="253"/>
        <end position="324"/>
    </location>
</feature>
<dbReference type="PANTHER" id="PTHR22870">
    <property type="entry name" value="REGULATOR OF CHROMOSOME CONDENSATION"/>
    <property type="match status" value="1"/>
</dbReference>
<keyword evidence="6" id="KW-1185">Reference proteome</keyword>
<dbReference type="InterPro" id="IPR058923">
    <property type="entry name" value="RCC1-like_dom"/>
</dbReference>
<dbReference type="PROSITE" id="PS00626">
    <property type="entry name" value="RCC1_2"/>
    <property type="match status" value="3"/>
</dbReference>
<dbReference type="Gene3D" id="2.130.10.30">
    <property type="entry name" value="Regulator of chromosome condensation 1/beta-lactamase-inhibitor protein II"/>
    <property type="match status" value="3"/>
</dbReference>